<dbReference type="Gene3D" id="1.10.287.130">
    <property type="match status" value="1"/>
</dbReference>
<sequence length="346" mass="38113">MTEHSITALLSAIPLPALLVGRGERIIAANPMTTALFGPAVTGRHFITVIRQPNVLDAVEHCLGDRQVHKTQYLSTRRGQDSTFEVTCSYVDTPLGQGAVVVFQDVTMLTQAEQMRRDFVANVSHELRTPLTALIGFIETLRGPAKDDANARERFLEIMAREAGRMERLVKDLLSLSQVEGEARMRPTERVELAGLMRSVAGALAPLARDAEVEIEIETAVPEIHVQGDPDQLRQVLTNLVENAIKYGRSGKRVSLGLSAPEEMPELQGQGVALVVRDYGPGIDEIHIPRLTERFYRVDSHRSREMGGTGLGLAIVKHIVTRHRGRMRISSTLGEGTSIRILLPVD</sequence>
<evidence type="ECO:0000256" key="7">
    <source>
        <dbReference type="ARBA" id="ARBA00022741"/>
    </source>
</evidence>
<dbReference type="OrthoDB" id="9813151at2"/>
<dbReference type="AlphaFoldDB" id="A0A1X6YLJ2"/>
<dbReference type="Gene3D" id="3.30.450.20">
    <property type="entry name" value="PAS domain"/>
    <property type="match status" value="1"/>
</dbReference>
<dbReference type="SMART" id="SM00388">
    <property type="entry name" value="HisKA"/>
    <property type="match status" value="1"/>
</dbReference>
<dbReference type="PROSITE" id="PS50109">
    <property type="entry name" value="HIS_KIN"/>
    <property type="match status" value="1"/>
</dbReference>
<dbReference type="EMBL" id="FWFN01000002">
    <property type="protein sequence ID" value="SLN24798.1"/>
    <property type="molecule type" value="Genomic_DNA"/>
</dbReference>
<comment type="catalytic activity">
    <reaction evidence="1">
        <text>ATP + protein L-histidine = ADP + protein N-phospho-L-histidine.</text>
        <dbReference type="EC" id="2.7.13.3"/>
    </reaction>
</comment>
<reference evidence="13 14" key="1">
    <citation type="submission" date="2017-03" db="EMBL/GenBank/DDBJ databases">
        <authorList>
            <person name="Afonso C.L."/>
            <person name="Miller P.J."/>
            <person name="Scott M.A."/>
            <person name="Spackman E."/>
            <person name="Goraichik I."/>
            <person name="Dimitrov K.M."/>
            <person name="Suarez D.L."/>
            <person name="Swayne D.E."/>
        </authorList>
    </citation>
    <scope>NUCLEOTIDE SEQUENCE [LARGE SCALE GENOMIC DNA]</scope>
    <source>
        <strain evidence="13 14">CECT 7751</strain>
    </source>
</reference>
<dbReference type="GO" id="GO:0016036">
    <property type="term" value="P:cellular response to phosphate starvation"/>
    <property type="evidence" value="ECO:0007669"/>
    <property type="project" value="TreeGrafter"/>
</dbReference>
<feature type="domain" description="Histidine kinase" evidence="12">
    <location>
        <begin position="122"/>
        <end position="346"/>
    </location>
</feature>
<proteinExistence type="predicted"/>
<organism evidence="13 14">
    <name type="scientific">Pseudooceanicola marinus</name>
    <dbReference type="NCBI Taxonomy" id="396013"/>
    <lineage>
        <taxon>Bacteria</taxon>
        <taxon>Pseudomonadati</taxon>
        <taxon>Pseudomonadota</taxon>
        <taxon>Alphaproteobacteria</taxon>
        <taxon>Rhodobacterales</taxon>
        <taxon>Paracoccaceae</taxon>
        <taxon>Pseudooceanicola</taxon>
    </lineage>
</organism>
<dbReference type="InterPro" id="IPR050351">
    <property type="entry name" value="BphY/WalK/GraS-like"/>
</dbReference>
<dbReference type="InterPro" id="IPR005467">
    <property type="entry name" value="His_kinase_dom"/>
</dbReference>
<dbReference type="InterPro" id="IPR036890">
    <property type="entry name" value="HATPase_C_sf"/>
</dbReference>
<dbReference type="InterPro" id="IPR035965">
    <property type="entry name" value="PAS-like_dom_sf"/>
</dbReference>
<evidence type="ECO:0000256" key="11">
    <source>
        <dbReference type="ARBA" id="ARBA00023136"/>
    </source>
</evidence>
<evidence type="ECO:0000259" key="12">
    <source>
        <dbReference type="PROSITE" id="PS50109"/>
    </source>
</evidence>
<dbReference type="PANTHER" id="PTHR45453">
    <property type="entry name" value="PHOSPHATE REGULON SENSOR PROTEIN PHOR"/>
    <property type="match status" value="1"/>
</dbReference>
<dbReference type="PRINTS" id="PR00344">
    <property type="entry name" value="BCTRLSENSOR"/>
</dbReference>
<keyword evidence="5" id="KW-0597">Phosphoprotein</keyword>
<evidence type="ECO:0000256" key="6">
    <source>
        <dbReference type="ARBA" id="ARBA00022679"/>
    </source>
</evidence>
<dbReference type="FunFam" id="3.30.565.10:FF:000006">
    <property type="entry name" value="Sensor histidine kinase WalK"/>
    <property type="match status" value="1"/>
</dbReference>
<dbReference type="GO" id="GO:0004721">
    <property type="term" value="F:phosphoprotein phosphatase activity"/>
    <property type="evidence" value="ECO:0007669"/>
    <property type="project" value="TreeGrafter"/>
</dbReference>
<dbReference type="PANTHER" id="PTHR45453:SF1">
    <property type="entry name" value="PHOSPHATE REGULON SENSOR PROTEIN PHOR"/>
    <property type="match status" value="1"/>
</dbReference>
<dbReference type="InterPro" id="IPR003594">
    <property type="entry name" value="HATPase_dom"/>
</dbReference>
<dbReference type="EC" id="2.7.13.3" evidence="3"/>
<dbReference type="InterPro" id="IPR036097">
    <property type="entry name" value="HisK_dim/P_sf"/>
</dbReference>
<keyword evidence="7" id="KW-0547">Nucleotide-binding</keyword>
<evidence type="ECO:0000256" key="8">
    <source>
        <dbReference type="ARBA" id="ARBA00022777"/>
    </source>
</evidence>
<dbReference type="Gene3D" id="3.30.565.10">
    <property type="entry name" value="Histidine kinase-like ATPase, C-terminal domain"/>
    <property type="match status" value="1"/>
</dbReference>
<evidence type="ECO:0000256" key="1">
    <source>
        <dbReference type="ARBA" id="ARBA00000085"/>
    </source>
</evidence>
<dbReference type="InterPro" id="IPR004358">
    <property type="entry name" value="Sig_transdc_His_kin-like_C"/>
</dbReference>
<dbReference type="InterPro" id="IPR003661">
    <property type="entry name" value="HisK_dim/P_dom"/>
</dbReference>
<gene>
    <name evidence="13" type="primary">phoR_1</name>
    <name evidence="13" type="ORF">PSM7751_00858</name>
</gene>
<dbReference type="GO" id="GO:0000155">
    <property type="term" value="F:phosphorelay sensor kinase activity"/>
    <property type="evidence" value="ECO:0007669"/>
    <property type="project" value="InterPro"/>
</dbReference>
<evidence type="ECO:0000256" key="3">
    <source>
        <dbReference type="ARBA" id="ARBA00012438"/>
    </source>
</evidence>
<dbReference type="Pfam" id="PF02518">
    <property type="entry name" value="HATPase_c"/>
    <property type="match status" value="1"/>
</dbReference>
<dbReference type="SUPFAM" id="SSF55785">
    <property type="entry name" value="PYP-like sensor domain (PAS domain)"/>
    <property type="match status" value="1"/>
</dbReference>
<keyword evidence="8" id="KW-0418">Kinase</keyword>
<evidence type="ECO:0000256" key="5">
    <source>
        <dbReference type="ARBA" id="ARBA00022553"/>
    </source>
</evidence>
<keyword evidence="11" id="KW-0472">Membrane</keyword>
<dbReference type="SUPFAM" id="SSF55874">
    <property type="entry name" value="ATPase domain of HSP90 chaperone/DNA topoisomerase II/histidine kinase"/>
    <property type="match status" value="1"/>
</dbReference>
<dbReference type="CDD" id="cd00082">
    <property type="entry name" value="HisKA"/>
    <property type="match status" value="1"/>
</dbReference>
<dbReference type="Proteomes" id="UP000193963">
    <property type="component" value="Unassembled WGS sequence"/>
</dbReference>
<dbReference type="Pfam" id="PF00512">
    <property type="entry name" value="HisKA"/>
    <property type="match status" value="1"/>
</dbReference>
<dbReference type="FunFam" id="1.10.287.130:FF:000008">
    <property type="entry name" value="Two-component sensor histidine kinase"/>
    <property type="match status" value="1"/>
</dbReference>
<evidence type="ECO:0000256" key="4">
    <source>
        <dbReference type="ARBA" id="ARBA00022475"/>
    </source>
</evidence>
<evidence type="ECO:0000313" key="14">
    <source>
        <dbReference type="Proteomes" id="UP000193963"/>
    </source>
</evidence>
<dbReference type="GO" id="GO:0005524">
    <property type="term" value="F:ATP binding"/>
    <property type="evidence" value="ECO:0007669"/>
    <property type="project" value="UniProtKB-KW"/>
</dbReference>
<keyword evidence="9" id="KW-0067">ATP-binding</keyword>
<keyword evidence="4" id="KW-1003">Cell membrane</keyword>
<evidence type="ECO:0000256" key="9">
    <source>
        <dbReference type="ARBA" id="ARBA00022840"/>
    </source>
</evidence>
<dbReference type="SUPFAM" id="SSF47384">
    <property type="entry name" value="Homodimeric domain of signal transducing histidine kinase"/>
    <property type="match status" value="1"/>
</dbReference>
<dbReference type="SMART" id="SM00387">
    <property type="entry name" value="HATPase_c"/>
    <property type="match status" value="1"/>
</dbReference>
<name>A0A1X6YLJ2_9RHOB</name>
<evidence type="ECO:0000256" key="10">
    <source>
        <dbReference type="ARBA" id="ARBA00023012"/>
    </source>
</evidence>
<dbReference type="RefSeq" id="WP_085886775.1">
    <property type="nucleotide sequence ID" value="NZ_FWFN01000002.1"/>
</dbReference>
<dbReference type="GO" id="GO:0005886">
    <property type="term" value="C:plasma membrane"/>
    <property type="evidence" value="ECO:0007669"/>
    <property type="project" value="UniProtKB-SubCell"/>
</dbReference>
<protein>
    <recommendedName>
        <fullName evidence="3">histidine kinase</fullName>
        <ecNumber evidence="3">2.7.13.3</ecNumber>
    </recommendedName>
</protein>
<evidence type="ECO:0000313" key="13">
    <source>
        <dbReference type="EMBL" id="SLN24798.1"/>
    </source>
</evidence>
<keyword evidence="6 13" id="KW-0808">Transferase</keyword>
<keyword evidence="14" id="KW-1185">Reference proteome</keyword>
<evidence type="ECO:0000256" key="2">
    <source>
        <dbReference type="ARBA" id="ARBA00004236"/>
    </source>
</evidence>
<keyword evidence="10" id="KW-0902">Two-component regulatory system</keyword>
<comment type="subcellular location">
    <subcellularLocation>
        <location evidence="2">Cell membrane</location>
    </subcellularLocation>
</comment>
<accession>A0A1X6YLJ2</accession>